<keyword evidence="9" id="KW-0233">DNA recombination</keyword>
<evidence type="ECO:0000256" key="2">
    <source>
        <dbReference type="ARBA" id="ARBA00022723"/>
    </source>
</evidence>
<proteinExistence type="predicted"/>
<protein>
    <submittedName>
        <fullName evidence="11">Retrovirus-related pol polyprotein from transposon tnt 1-94</fullName>
    </submittedName>
</protein>
<keyword evidence="12" id="KW-1185">Reference proteome</keyword>
<reference evidence="11 12" key="1">
    <citation type="submission" date="2015-04" db="EMBL/GenBank/DDBJ databases">
        <title>Lasius niger genome sequencing.</title>
        <authorList>
            <person name="Konorov E.A."/>
            <person name="Nikitin M.A."/>
            <person name="Kirill M.V."/>
            <person name="Chang P."/>
        </authorList>
    </citation>
    <scope>NUCLEOTIDE SEQUENCE [LARGE SCALE GENOMIC DNA]</scope>
    <source>
        <tissue evidence="11">Whole</tissue>
    </source>
</reference>
<dbReference type="OrthoDB" id="97058at2759"/>
<evidence type="ECO:0000259" key="10">
    <source>
        <dbReference type="Pfam" id="PF13976"/>
    </source>
</evidence>
<evidence type="ECO:0000256" key="7">
    <source>
        <dbReference type="ARBA" id="ARBA00022918"/>
    </source>
</evidence>
<keyword evidence="8" id="KW-0239">DNA-directed DNA polymerase</keyword>
<keyword evidence="1" id="KW-0540">Nuclease</keyword>
<dbReference type="GO" id="GO:0003887">
    <property type="term" value="F:DNA-directed DNA polymerase activity"/>
    <property type="evidence" value="ECO:0007669"/>
    <property type="project" value="UniProtKB-KW"/>
</dbReference>
<dbReference type="PANTHER" id="PTHR42648:SF11">
    <property type="entry name" value="TRANSPOSON TY4-P GAG-POL POLYPROTEIN"/>
    <property type="match status" value="1"/>
</dbReference>
<evidence type="ECO:0000313" key="12">
    <source>
        <dbReference type="Proteomes" id="UP000036403"/>
    </source>
</evidence>
<dbReference type="Pfam" id="PF13976">
    <property type="entry name" value="gag_pre-integrs"/>
    <property type="match status" value="1"/>
</dbReference>
<keyword evidence="8" id="KW-0808">Transferase</keyword>
<dbReference type="PANTHER" id="PTHR42648">
    <property type="entry name" value="TRANSPOSASE, PUTATIVE-RELATED"/>
    <property type="match status" value="1"/>
</dbReference>
<dbReference type="GO" id="GO:0015074">
    <property type="term" value="P:DNA integration"/>
    <property type="evidence" value="ECO:0007669"/>
    <property type="project" value="UniProtKB-KW"/>
</dbReference>
<keyword evidence="3" id="KW-0255">Endonuclease</keyword>
<dbReference type="GO" id="GO:0003964">
    <property type="term" value="F:RNA-directed DNA polymerase activity"/>
    <property type="evidence" value="ECO:0007669"/>
    <property type="project" value="UniProtKB-KW"/>
</dbReference>
<sequence>MESKLPSYSSVHTQIEIQSVLTVISTRQGPEAVITTKGKGQLRKDGNVVAVGDRHENLYRMKFKPCLQKTDNNGPEKAYIHTGESKSLKIWHERLAHQNITHVTKVLKQWGIKATLENNWFCEGCAVGKMNRKPFLSSQSQTKEPGEFVQMDLCGPMEHLLIGNSRYFMLLKDDYSHYRCLLY</sequence>
<keyword evidence="7" id="KW-0695">RNA-directed DNA polymerase</keyword>
<evidence type="ECO:0000256" key="1">
    <source>
        <dbReference type="ARBA" id="ARBA00022722"/>
    </source>
</evidence>
<dbReference type="GO" id="GO:0004519">
    <property type="term" value="F:endonuclease activity"/>
    <property type="evidence" value="ECO:0007669"/>
    <property type="project" value="UniProtKB-KW"/>
</dbReference>
<name>A0A0J7KPK4_LASNI</name>
<dbReference type="EMBL" id="LBMM01004697">
    <property type="protein sequence ID" value="KMQ92169.1"/>
    <property type="molecule type" value="Genomic_DNA"/>
</dbReference>
<feature type="domain" description="GAG-pre-integrase" evidence="10">
    <location>
        <begin position="58"/>
        <end position="130"/>
    </location>
</feature>
<keyword evidence="2" id="KW-0479">Metal-binding</keyword>
<dbReference type="STRING" id="67767.A0A0J7KPK4"/>
<evidence type="ECO:0000256" key="6">
    <source>
        <dbReference type="ARBA" id="ARBA00022908"/>
    </source>
</evidence>
<accession>A0A0J7KPK4</accession>
<evidence type="ECO:0000256" key="4">
    <source>
        <dbReference type="ARBA" id="ARBA00022801"/>
    </source>
</evidence>
<evidence type="ECO:0000256" key="8">
    <source>
        <dbReference type="ARBA" id="ARBA00022932"/>
    </source>
</evidence>
<evidence type="ECO:0000256" key="3">
    <source>
        <dbReference type="ARBA" id="ARBA00022759"/>
    </source>
</evidence>
<dbReference type="AlphaFoldDB" id="A0A0J7KPK4"/>
<comment type="caution">
    <text evidence="11">The sequence shown here is derived from an EMBL/GenBank/DDBJ whole genome shotgun (WGS) entry which is preliminary data.</text>
</comment>
<dbReference type="InterPro" id="IPR039537">
    <property type="entry name" value="Retrotran_Ty1/copia-like"/>
</dbReference>
<keyword evidence="8" id="KW-0548">Nucleotidyltransferase</keyword>
<keyword evidence="5" id="KW-0460">Magnesium</keyword>
<dbReference type="InterPro" id="IPR025724">
    <property type="entry name" value="GAG-pre-integrase_dom"/>
</dbReference>
<evidence type="ECO:0000256" key="9">
    <source>
        <dbReference type="ARBA" id="ARBA00023172"/>
    </source>
</evidence>
<gene>
    <name evidence="11" type="ORF">RF55_7886</name>
</gene>
<dbReference type="GO" id="GO:0016787">
    <property type="term" value="F:hydrolase activity"/>
    <property type="evidence" value="ECO:0007669"/>
    <property type="project" value="UniProtKB-KW"/>
</dbReference>
<keyword evidence="4" id="KW-0378">Hydrolase</keyword>
<organism evidence="11 12">
    <name type="scientific">Lasius niger</name>
    <name type="common">Black garden ant</name>
    <dbReference type="NCBI Taxonomy" id="67767"/>
    <lineage>
        <taxon>Eukaryota</taxon>
        <taxon>Metazoa</taxon>
        <taxon>Ecdysozoa</taxon>
        <taxon>Arthropoda</taxon>
        <taxon>Hexapoda</taxon>
        <taxon>Insecta</taxon>
        <taxon>Pterygota</taxon>
        <taxon>Neoptera</taxon>
        <taxon>Endopterygota</taxon>
        <taxon>Hymenoptera</taxon>
        <taxon>Apocrita</taxon>
        <taxon>Aculeata</taxon>
        <taxon>Formicoidea</taxon>
        <taxon>Formicidae</taxon>
        <taxon>Formicinae</taxon>
        <taxon>Lasius</taxon>
        <taxon>Lasius</taxon>
    </lineage>
</organism>
<evidence type="ECO:0000313" key="11">
    <source>
        <dbReference type="EMBL" id="KMQ92169.1"/>
    </source>
</evidence>
<dbReference type="GO" id="GO:0006310">
    <property type="term" value="P:DNA recombination"/>
    <property type="evidence" value="ECO:0007669"/>
    <property type="project" value="UniProtKB-KW"/>
</dbReference>
<keyword evidence="6" id="KW-0229">DNA integration</keyword>
<dbReference type="GO" id="GO:0046872">
    <property type="term" value="F:metal ion binding"/>
    <property type="evidence" value="ECO:0007669"/>
    <property type="project" value="UniProtKB-KW"/>
</dbReference>
<dbReference type="Proteomes" id="UP000036403">
    <property type="component" value="Unassembled WGS sequence"/>
</dbReference>
<dbReference type="PaxDb" id="67767-A0A0J7KPK4"/>
<evidence type="ECO:0000256" key="5">
    <source>
        <dbReference type="ARBA" id="ARBA00022842"/>
    </source>
</evidence>